<dbReference type="Proteomes" id="UP000545507">
    <property type="component" value="Unassembled WGS sequence"/>
</dbReference>
<gene>
    <name evidence="2" type="ORF">F3K02_13625</name>
</gene>
<sequence>MEHRFDDHYTEAASLQNLMVAIAQGGQEGEADYVRLRQALIGDPTIEPLLPIFVKTCRTKLQFWGYIQPISKTYKGRREHIYGAFQRLLDFLERDGRAPADKNVTGVLEKFDAEHVHAAWAKALERRTADPEGAITSARTLLESVCKHILDEEEVAYDDKDDLPKLYRKTAEKLNIAPSQHTEDVFKMILGGCTAVVEGLGTLRNRLSDAHGKGKVAARPQPRHAELAVNLSGALTQFVLSTWEARNER</sequence>
<proteinExistence type="predicted"/>
<reference evidence="2 3" key="1">
    <citation type="submission" date="2019-09" db="EMBL/GenBank/DDBJ databases">
        <title>Hydrogenophaga aromatica sp. nov., isolated from a para-xylene-degrading enrichment culture.</title>
        <authorList>
            <person name="Tancsics A."/>
            <person name="Banerjee S."/>
        </authorList>
    </citation>
    <scope>NUCLEOTIDE SEQUENCE [LARGE SCALE GENOMIC DNA]</scope>
    <source>
        <strain evidence="2 3">D2P1</strain>
    </source>
</reference>
<comment type="caution">
    <text evidence="2">The sequence shown here is derived from an EMBL/GenBank/DDBJ whole genome shotgun (WGS) entry which is preliminary data.</text>
</comment>
<keyword evidence="3" id="KW-1185">Reference proteome</keyword>
<dbReference type="Pfam" id="PF14355">
    <property type="entry name" value="Abi_C"/>
    <property type="match status" value="1"/>
</dbReference>
<name>A0A7Y8GWT3_9BURK</name>
<accession>A0A7Y8GWT3</accession>
<organism evidence="2 3">
    <name type="scientific">Hydrogenophaga aromaticivorans</name>
    <dbReference type="NCBI Taxonomy" id="2610898"/>
    <lineage>
        <taxon>Bacteria</taxon>
        <taxon>Pseudomonadati</taxon>
        <taxon>Pseudomonadota</taxon>
        <taxon>Betaproteobacteria</taxon>
        <taxon>Burkholderiales</taxon>
        <taxon>Comamonadaceae</taxon>
        <taxon>Hydrogenophaga</taxon>
    </lineage>
</organism>
<evidence type="ECO:0000313" key="3">
    <source>
        <dbReference type="Proteomes" id="UP000545507"/>
    </source>
</evidence>
<protein>
    <submittedName>
        <fullName evidence="2">Abortive infection family protein</fullName>
    </submittedName>
</protein>
<dbReference type="EMBL" id="VYGV01000012">
    <property type="protein sequence ID" value="NWF46282.1"/>
    <property type="molecule type" value="Genomic_DNA"/>
</dbReference>
<evidence type="ECO:0000313" key="2">
    <source>
        <dbReference type="EMBL" id="NWF46282.1"/>
    </source>
</evidence>
<feature type="domain" description="Abortive infection protein-like C-terminal" evidence="1">
    <location>
        <begin position="164"/>
        <end position="240"/>
    </location>
</feature>
<dbReference type="InterPro" id="IPR026001">
    <property type="entry name" value="Abi-like_C"/>
</dbReference>
<dbReference type="AlphaFoldDB" id="A0A7Y8GWT3"/>
<evidence type="ECO:0000259" key="1">
    <source>
        <dbReference type="Pfam" id="PF14355"/>
    </source>
</evidence>